<sequence length="201" mass="23394">MQSDYLQSAIRQFEYYKLLGEKTLAQLPDDALFWQYNAESNSIAILVKHLWGNMLSRWTDFLTTDGEKSWRDREGEFATDIQSRAELLQKWDEGWRALLNTLQSLREEDLSKTIYIRNQGHTVLEAINRQLAHYPYHIGQLVFLGKMLAQNWTSLSIPRGESGQYNAQKFAQPKRKEHFTDGYLKSDQPIDQNGSTTESTL</sequence>
<protein>
    <submittedName>
        <fullName evidence="2">DUF1572 family protein</fullName>
    </submittedName>
</protein>
<dbReference type="RefSeq" id="WP_190889189.1">
    <property type="nucleotide sequence ID" value="NZ_JACWZY010000021.1"/>
</dbReference>
<dbReference type="Gene3D" id="1.20.120.450">
    <property type="entry name" value="dinb family like domain"/>
    <property type="match status" value="1"/>
</dbReference>
<feature type="compositionally biased region" description="Polar residues" evidence="1">
    <location>
        <begin position="189"/>
        <end position="201"/>
    </location>
</feature>
<keyword evidence="3" id="KW-1185">Reference proteome</keyword>
<feature type="region of interest" description="Disordered" evidence="1">
    <location>
        <begin position="181"/>
        <end position="201"/>
    </location>
</feature>
<gene>
    <name evidence="2" type="ORF">IC229_22025</name>
</gene>
<dbReference type="AlphaFoldDB" id="A0A926XYK7"/>
<name>A0A926XYK7_9BACT</name>
<accession>A0A926XYK7</accession>
<reference evidence="2" key="1">
    <citation type="submission" date="2020-09" db="EMBL/GenBank/DDBJ databases">
        <authorList>
            <person name="Kim M.K."/>
        </authorList>
    </citation>
    <scope>NUCLEOTIDE SEQUENCE</scope>
    <source>
        <strain evidence="2">BT702</strain>
    </source>
</reference>
<dbReference type="Proteomes" id="UP000598820">
    <property type="component" value="Unassembled WGS sequence"/>
</dbReference>
<dbReference type="EMBL" id="JACWZY010000021">
    <property type="protein sequence ID" value="MBD2703339.1"/>
    <property type="molecule type" value="Genomic_DNA"/>
</dbReference>
<dbReference type="SUPFAM" id="SSF109854">
    <property type="entry name" value="DinB/YfiT-like putative metalloenzymes"/>
    <property type="match status" value="1"/>
</dbReference>
<dbReference type="InterPro" id="IPR011466">
    <property type="entry name" value="DUF1572"/>
</dbReference>
<evidence type="ECO:0000256" key="1">
    <source>
        <dbReference type="SAM" id="MobiDB-lite"/>
    </source>
</evidence>
<proteinExistence type="predicted"/>
<evidence type="ECO:0000313" key="3">
    <source>
        <dbReference type="Proteomes" id="UP000598820"/>
    </source>
</evidence>
<dbReference type="Pfam" id="PF07609">
    <property type="entry name" value="DUF1572"/>
    <property type="match status" value="1"/>
</dbReference>
<comment type="caution">
    <text evidence="2">The sequence shown here is derived from an EMBL/GenBank/DDBJ whole genome shotgun (WGS) entry which is preliminary data.</text>
</comment>
<organism evidence="2 3">
    <name type="scientific">Spirosoma profusum</name>
    <dbReference type="NCBI Taxonomy" id="2771354"/>
    <lineage>
        <taxon>Bacteria</taxon>
        <taxon>Pseudomonadati</taxon>
        <taxon>Bacteroidota</taxon>
        <taxon>Cytophagia</taxon>
        <taxon>Cytophagales</taxon>
        <taxon>Cytophagaceae</taxon>
        <taxon>Spirosoma</taxon>
    </lineage>
</organism>
<evidence type="ECO:0000313" key="2">
    <source>
        <dbReference type="EMBL" id="MBD2703339.1"/>
    </source>
</evidence>
<dbReference type="InterPro" id="IPR034660">
    <property type="entry name" value="DinB/YfiT-like"/>
</dbReference>